<organism evidence="1">
    <name type="scientific">uncultured Synechococcales cyanobacterium</name>
    <dbReference type="NCBI Taxonomy" id="1936017"/>
    <lineage>
        <taxon>Bacteria</taxon>
        <taxon>Bacillati</taxon>
        <taxon>Cyanobacteriota</taxon>
        <taxon>Cyanophyceae</taxon>
        <taxon>Synechococcales</taxon>
        <taxon>environmental samples</taxon>
    </lineage>
</organism>
<feature type="non-terminal residue" evidence="1">
    <location>
        <position position="1"/>
    </location>
</feature>
<feature type="non-terminal residue" evidence="1">
    <location>
        <position position="30"/>
    </location>
</feature>
<evidence type="ECO:0000313" key="1">
    <source>
        <dbReference type="EMBL" id="CAA9587802.1"/>
    </source>
</evidence>
<proteinExistence type="predicted"/>
<accession>A0A6J4VYF9</accession>
<protein>
    <submittedName>
        <fullName evidence="1">Uncharacterized protein</fullName>
    </submittedName>
</protein>
<sequence length="30" mass="3714">TTSRLLKVSRKRRKQWDLLLLLHPPRKLFL</sequence>
<gene>
    <name evidence="1" type="ORF">AVDCRST_MAG81-4264</name>
</gene>
<dbReference type="EMBL" id="CADCWO010000220">
    <property type="protein sequence ID" value="CAA9587802.1"/>
    <property type="molecule type" value="Genomic_DNA"/>
</dbReference>
<dbReference type="AlphaFoldDB" id="A0A6J4VYF9"/>
<reference evidence="1" key="1">
    <citation type="submission" date="2020-02" db="EMBL/GenBank/DDBJ databases">
        <authorList>
            <person name="Meier V. D."/>
        </authorList>
    </citation>
    <scope>NUCLEOTIDE SEQUENCE</scope>
    <source>
        <strain evidence="1">AVDCRST_MAG81</strain>
    </source>
</reference>
<name>A0A6J4VYF9_9CYAN</name>